<dbReference type="PANTHER" id="PTHR12774:SF2">
    <property type="entry name" value="PEROXISOMAL BIOGENESIS FACTOR 19"/>
    <property type="match status" value="1"/>
</dbReference>
<evidence type="ECO:0000313" key="3">
    <source>
        <dbReference type="Proteomes" id="UP000815677"/>
    </source>
</evidence>
<feature type="compositionally biased region" description="Polar residues" evidence="1">
    <location>
        <begin position="327"/>
        <end position="336"/>
    </location>
</feature>
<evidence type="ECO:0000256" key="1">
    <source>
        <dbReference type="SAM" id="MobiDB-lite"/>
    </source>
</evidence>
<keyword evidence="3" id="KW-1185">Reference proteome</keyword>
<accession>A0ABQ0M6Y2</accession>
<feature type="region of interest" description="Disordered" evidence="1">
    <location>
        <begin position="300"/>
        <end position="360"/>
    </location>
</feature>
<feature type="compositionally biased region" description="Acidic residues" evidence="1">
    <location>
        <begin position="1"/>
        <end position="16"/>
    </location>
</feature>
<dbReference type="InterPro" id="IPR006708">
    <property type="entry name" value="Pex19"/>
</dbReference>
<reference evidence="2" key="1">
    <citation type="submission" date="2014-09" db="EMBL/GenBank/DDBJ databases">
        <title>Genome sequence of the luminous mushroom Mycena chlorophos for searching fungal bioluminescence genes.</title>
        <authorList>
            <person name="Tanaka Y."/>
            <person name="Kasuga D."/>
            <person name="Oba Y."/>
            <person name="Hase S."/>
            <person name="Sato K."/>
            <person name="Oba Y."/>
            <person name="Sakakibara Y."/>
        </authorList>
    </citation>
    <scope>NUCLEOTIDE SEQUENCE</scope>
</reference>
<dbReference type="Proteomes" id="UP000815677">
    <property type="component" value="Unassembled WGS sequence"/>
</dbReference>
<protein>
    <recommendedName>
        <fullName evidence="4">Pex19-domain-containing protein</fullName>
    </recommendedName>
</protein>
<name>A0ABQ0M6Y2_MYCCL</name>
<proteinExistence type="predicted"/>
<evidence type="ECO:0008006" key="4">
    <source>
        <dbReference type="Google" id="ProtNLM"/>
    </source>
</evidence>
<dbReference type="Pfam" id="PF04614">
    <property type="entry name" value="Pex19"/>
    <property type="match status" value="1"/>
</dbReference>
<dbReference type="InterPro" id="IPR038322">
    <property type="entry name" value="Pex19_C_sf"/>
</dbReference>
<dbReference type="Gene3D" id="1.20.120.900">
    <property type="entry name" value="Pex19, mPTS binding domain"/>
    <property type="match status" value="1"/>
</dbReference>
<dbReference type="EMBL" id="DF849818">
    <property type="protein sequence ID" value="GAT59084.1"/>
    <property type="molecule type" value="Genomic_DNA"/>
</dbReference>
<feature type="compositionally biased region" description="Polar residues" evidence="1">
    <location>
        <begin position="350"/>
        <end position="360"/>
    </location>
</feature>
<feature type="compositionally biased region" description="Polar residues" evidence="1">
    <location>
        <begin position="18"/>
        <end position="32"/>
    </location>
</feature>
<sequence>MPPFNEDDLDDLDDVLEQFSQQPEPPSATSEIGPTSPVTGPPPPPPTATASSFATGRPRTNTRVDAPPVPIPGNGLAGVAESEEDADALAADFAAELARGMENLMREISGSGEGGASEPVPNEEELKAAWEAMLIESMNGMGGNDEQGSSSSAGATNDFQAKIKQAMGKLKEGEDALKSSDGSAANADPLAALLASLGEGDGDLPANEAELAGFLENMMGELMSKEILYDPLKELAEKFPPYLASPPSPISADDRKRYEDQLERVQAIIALFEKPTYSDQDPKARESVVALMAEMQSFGSPPTELMGPMPAGFDMLGGQEGIAGTDGNEQSANQLPKSLRPSSPADFQRNGCTTSGVPEG</sequence>
<evidence type="ECO:0000313" key="2">
    <source>
        <dbReference type="EMBL" id="GAT59084.1"/>
    </source>
</evidence>
<feature type="region of interest" description="Disordered" evidence="1">
    <location>
        <begin position="1"/>
        <end position="83"/>
    </location>
</feature>
<gene>
    <name evidence="2" type="ORF">MCHLO_15427</name>
</gene>
<organism evidence="2 3">
    <name type="scientific">Mycena chlorophos</name>
    <name type="common">Agaric fungus</name>
    <name type="synonym">Agaricus chlorophos</name>
    <dbReference type="NCBI Taxonomy" id="658473"/>
    <lineage>
        <taxon>Eukaryota</taxon>
        <taxon>Fungi</taxon>
        <taxon>Dikarya</taxon>
        <taxon>Basidiomycota</taxon>
        <taxon>Agaricomycotina</taxon>
        <taxon>Agaricomycetes</taxon>
        <taxon>Agaricomycetidae</taxon>
        <taxon>Agaricales</taxon>
        <taxon>Marasmiineae</taxon>
        <taxon>Mycenaceae</taxon>
        <taxon>Mycena</taxon>
    </lineage>
</organism>
<dbReference type="PANTHER" id="PTHR12774">
    <property type="entry name" value="PEROXISOMAL BIOGENESIS FACTOR 19"/>
    <property type="match status" value="1"/>
</dbReference>